<evidence type="ECO:0000313" key="5">
    <source>
        <dbReference type="Proteomes" id="UP000008281"/>
    </source>
</evidence>
<sequence length="360" mass="40253">MKSASCFVAIILFGPLVVTSENIQPNQSILLSFFLFLNIFKAIRLYYKFKLFCARKLRKIELMIQYENSKIFTGLHDILLKTVHDTASYLGFGVKCRNGGHKTEDNTCICPKDRFRGKECEQRICINDGKLEKVTVPTVHHVCKCPHPEFISGEHCEKVRCANYGEVVTSKTNGTWRCDCKGSRFYKGEFCEKFAISSGWIMLIACFGVFIIVAFICSSNWFSRNRAHRRYPVNRIPPPGHHQSSSSGHRSASRDASGRRINSSSQNPRTAHRSSSSDDLISSERGAHRRTTAFPQGGITGQYVVRLDTIPTFNPTMIGGVEPLNPSDQPVGPPPSYDQAMSSIRADPPSYTPTAAKNDS</sequence>
<accession>E3LXX0</accession>
<feature type="transmembrane region" description="Helical" evidence="2">
    <location>
        <begin position="194"/>
        <end position="216"/>
    </location>
</feature>
<dbReference type="InParanoid" id="E3LXX0"/>
<dbReference type="OrthoDB" id="10266706at2759"/>
<feature type="region of interest" description="Disordered" evidence="1">
    <location>
        <begin position="318"/>
        <end position="360"/>
    </location>
</feature>
<name>E3LXX0_CAERE</name>
<evidence type="ECO:0008006" key="6">
    <source>
        <dbReference type="Google" id="ProtNLM"/>
    </source>
</evidence>
<feature type="compositionally biased region" description="Polar residues" evidence="1">
    <location>
        <begin position="260"/>
        <end position="269"/>
    </location>
</feature>
<evidence type="ECO:0000256" key="2">
    <source>
        <dbReference type="SAM" id="Phobius"/>
    </source>
</evidence>
<evidence type="ECO:0000256" key="3">
    <source>
        <dbReference type="SAM" id="SignalP"/>
    </source>
</evidence>
<feature type="transmembrane region" description="Helical" evidence="2">
    <location>
        <begin position="29"/>
        <end position="47"/>
    </location>
</feature>
<organism evidence="5">
    <name type="scientific">Caenorhabditis remanei</name>
    <name type="common">Caenorhabditis vulgaris</name>
    <dbReference type="NCBI Taxonomy" id="31234"/>
    <lineage>
        <taxon>Eukaryota</taxon>
        <taxon>Metazoa</taxon>
        <taxon>Ecdysozoa</taxon>
        <taxon>Nematoda</taxon>
        <taxon>Chromadorea</taxon>
        <taxon>Rhabditida</taxon>
        <taxon>Rhabditina</taxon>
        <taxon>Rhabditomorpha</taxon>
        <taxon>Rhabditoidea</taxon>
        <taxon>Rhabditidae</taxon>
        <taxon>Peloderinae</taxon>
        <taxon>Caenorhabditis</taxon>
    </lineage>
</organism>
<dbReference type="Gene3D" id="2.10.25.10">
    <property type="entry name" value="Laminin"/>
    <property type="match status" value="1"/>
</dbReference>
<protein>
    <recommendedName>
        <fullName evidence="6">EGF-like domain-containing protein</fullName>
    </recommendedName>
</protein>
<keyword evidence="5" id="KW-1185">Reference proteome</keyword>
<feature type="region of interest" description="Disordered" evidence="1">
    <location>
        <begin position="233"/>
        <end position="295"/>
    </location>
</feature>
<dbReference type="HOGENOM" id="CLU_081392_0_0_1"/>
<dbReference type="OMA" id="NTCICPK"/>
<feature type="chain" id="PRO_5003175920" description="EGF-like domain-containing protein" evidence="3">
    <location>
        <begin position="21"/>
        <end position="360"/>
    </location>
</feature>
<keyword evidence="2" id="KW-0472">Membrane</keyword>
<reference evidence="4" key="1">
    <citation type="submission" date="2007-07" db="EMBL/GenBank/DDBJ databases">
        <title>PCAP assembly of the Caenorhabditis remanei genome.</title>
        <authorList>
            <consortium name="The Caenorhabditis remanei Sequencing Consortium"/>
            <person name="Wilson R.K."/>
        </authorList>
    </citation>
    <scope>NUCLEOTIDE SEQUENCE [LARGE SCALE GENOMIC DNA]</scope>
    <source>
        <strain evidence="4">PB4641</strain>
    </source>
</reference>
<dbReference type="AlphaFoldDB" id="E3LXX0"/>
<dbReference type="EMBL" id="DS268418">
    <property type="protein sequence ID" value="EFO84845.1"/>
    <property type="molecule type" value="Genomic_DNA"/>
</dbReference>
<proteinExistence type="predicted"/>
<feature type="compositionally biased region" description="Low complexity" evidence="1">
    <location>
        <begin position="241"/>
        <end position="250"/>
    </location>
</feature>
<evidence type="ECO:0000313" key="4">
    <source>
        <dbReference type="EMBL" id="EFO84845.1"/>
    </source>
</evidence>
<gene>
    <name evidence="4" type="ORF">CRE_03927</name>
</gene>
<dbReference type="FunCoup" id="E3LXX0">
    <property type="interactions" value="116"/>
</dbReference>
<keyword evidence="3" id="KW-0732">Signal</keyword>
<dbReference type="eggNOG" id="ENOG502S6V5">
    <property type="taxonomic scope" value="Eukaryota"/>
</dbReference>
<evidence type="ECO:0000256" key="1">
    <source>
        <dbReference type="SAM" id="MobiDB-lite"/>
    </source>
</evidence>
<keyword evidence="2" id="KW-1133">Transmembrane helix</keyword>
<keyword evidence="2" id="KW-0812">Transmembrane</keyword>
<dbReference type="Proteomes" id="UP000008281">
    <property type="component" value="Unassembled WGS sequence"/>
</dbReference>
<feature type="signal peptide" evidence="3">
    <location>
        <begin position="1"/>
        <end position="20"/>
    </location>
</feature>